<gene>
    <name evidence="2" type="ORF">Rsub_03199</name>
</gene>
<proteinExistence type="predicted"/>
<dbReference type="STRING" id="307507.A0A2V0P0B5"/>
<dbReference type="OrthoDB" id="10632316at2759"/>
<keyword evidence="3" id="KW-1185">Reference proteome</keyword>
<evidence type="ECO:0000313" key="2">
    <source>
        <dbReference type="EMBL" id="GBF90627.1"/>
    </source>
</evidence>
<organism evidence="2 3">
    <name type="scientific">Raphidocelis subcapitata</name>
    <dbReference type="NCBI Taxonomy" id="307507"/>
    <lineage>
        <taxon>Eukaryota</taxon>
        <taxon>Viridiplantae</taxon>
        <taxon>Chlorophyta</taxon>
        <taxon>core chlorophytes</taxon>
        <taxon>Chlorophyceae</taxon>
        <taxon>CS clade</taxon>
        <taxon>Sphaeropleales</taxon>
        <taxon>Selenastraceae</taxon>
        <taxon>Raphidocelis</taxon>
    </lineage>
</organism>
<dbReference type="AlphaFoldDB" id="A0A2V0P0B5"/>
<dbReference type="InParanoid" id="A0A2V0P0B5"/>
<accession>A0A2V0P0B5</accession>
<dbReference type="EMBL" id="BDRX01000018">
    <property type="protein sequence ID" value="GBF90627.1"/>
    <property type="molecule type" value="Genomic_DNA"/>
</dbReference>
<feature type="compositionally biased region" description="Pro residues" evidence="1">
    <location>
        <begin position="49"/>
        <end position="68"/>
    </location>
</feature>
<evidence type="ECO:0000313" key="3">
    <source>
        <dbReference type="Proteomes" id="UP000247498"/>
    </source>
</evidence>
<name>A0A2V0P0B5_9CHLO</name>
<comment type="caution">
    <text evidence="2">The sequence shown here is derived from an EMBL/GenBank/DDBJ whole genome shotgun (WGS) entry which is preliminary data.</text>
</comment>
<dbReference type="Proteomes" id="UP000247498">
    <property type="component" value="Unassembled WGS sequence"/>
</dbReference>
<protein>
    <submittedName>
        <fullName evidence="2">Uncharacterized protein</fullName>
    </submittedName>
</protein>
<reference evidence="2 3" key="1">
    <citation type="journal article" date="2018" name="Sci. Rep.">
        <title>Raphidocelis subcapitata (=Pseudokirchneriella subcapitata) provides an insight into genome evolution and environmental adaptations in the Sphaeropleales.</title>
        <authorList>
            <person name="Suzuki S."/>
            <person name="Yamaguchi H."/>
            <person name="Nakajima N."/>
            <person name="Kawachi M."/>
        </authorList>
    </citation>
    <scope>NUCLEOTIDE SEQUENCE [LARGE SCALE GENOMIC DNA]</scope>
    <source>
        <strain evidence="2 3">NIES-35</strain>
    </source>
</reference>
<evidence type="ECO:0000256" key="1">
    <source>
        <dbReference type="SAM" id="MobiDB-lite"/>
    </source>
</evidence>
<sequence>MPPVELPTLTGGIPGATIGSNFGRNQAIRPGSVRGPITPGTPVRASRARPPPQPPAPPPPPPAPPAAPSRPLVVPAAPPIPFTPGVRPGALAPQPQPGARLLPDGATLVGNKPECPGLWRYDAARGAKRLYPSVDVWRAFNAPLPQAVSCEVLGLLSIGDPLQAFMPPPPAPLVVSNELPSGARLVPRGDGTFQVVTGQLPPAGVGGLPAGVGGLPAGVGGLPAGAAGLPAGGGGLPAAPAVLPALAGVPAAGPGAAAVLPGGALPAGAVPYAAAPYGGAQPLYGLR</sequence>
<feature type="region of interest" description="Disordered" evidence="1">
    <location>
        <begin position="1"/>
        <end position="106"/>
    </location>
</feature>
<feature type="compositionally biased region" description="Low complexity" evidence="1">
    <location>
        <begin position="87"/>
        <end position="103"/>
    </location>
</feature>